<accession>A0A383VA47</accession>
<keyword evidence="2" id="KW-0862">Zinc</keyword>
<keyword evidence="3" id="KW-0539">Nucleus</keyword>
<organism evidence="4 5">
    <name type="scientific">Tetradesmus obliquus</name>
    <name type="common">Green alga</name>
    <name type="synonym">Acutodesmus obliquus</name>
    <dbReference type="NCBI Taxonomy" id="3088"/>
    <lineage>
        <taxon>Eukaryota</taxon>
        <taxon>Viridiplantae</taxon>
        <taxon>Chlorophyta</taxon>
        <taxon>core chlorophytes</taxon>
        <taxon>Chlorophyceae</taxon>
        <taxon>CS clade</taxon>
        <taxon>Sphaeropleales</taxon>
        <taxon>Scenedesmaceae</taxon>
        <taxon>Tetradesmus</taxon>
    </lineage>
</organism>
<gene>
    <name evidence="4" type="ORF">BQ4739_LOCUS2604</name>
</gene>
<dbReference type="GO" id="GO:0003684">
    <property type="term" value="F:damaged DNA binding"/>
    <property type="evidence" value="ECO:0007669"/>
    <property type="project" value="InterPro"/>
</dbReference>
<evidence type="ECO:0000256" key="2">
    <source>
        <dbReference type="ARBA" id="ARBA00022833"/>
    </source>
</evidence>
<dbReference type="Proteomes" id="UP000256970">
    <property type="component" value="Unassembled WGS sequence"/>
</dbReference>
<keyword evidence="5" id="KW-1185">Reference proteome</keyword>
<dbReference type="GO" id="GO:0006284">
    <property type="term" value="P:base-excision repair"/>
    <property type="evidence" value="ECO:0007669"/>
    <property type="project" value="TreeGrafter"/>
</dbReference>
<dbReference type="SUPFAM" id="SSF46955">
    <property type="entry name" value="Putative DNA-binding domain"/>
    <property type="match status" value="1"/>
</dbReference>
<dbReference type="STRING" id="3088.A0A383VA47"/>
<proteinExistence type="predicted"/>
<reference evidence="4 5" key="1">
    <citation type="submission" date="2016-10" db="EMBL/GenBank/DDBJ databases">
        <authorList>
            <person name="Cai Z."/>
        </authorList>
    </citation>
    <scope>NUCLEOTIDE SEQUENCE [LARGE SCALE GENOMIC DNA]</scope>
</reference>
<name>A0A383VA47_TETOB</name>
<comment type="subcellular location">
    <subcellularLocation>
        <location evidence="1">Nucleus</location>
    </subcellularLocation>
</comment>
<dbReference type="GO" id="GO:0000110">
    <property type="term" value="C:nucleotide-excision repair factor 1 complex"/>
    <property type="evidence" value="ECO:0007669"/>
    <property type="project" value="TreeGrafter"/>
</dbReference>
<dbReference type="Gene3D" id="3.90.530.10">
    <property type="entry name" value="XPA C-terminal domain"/>
    <property type="match status" value="1"/>
</dbReference>
<dbReference type="GO" id="GO:0000715">
    <property type="term" value="P:nucleotide-excision repair, DNA damage recognition"/>
    <property type="evidence" value="ECO:0007669"/>
    <property type="project" value="TreeGrafter"/>
</dbReference>
<protein>
    <submittedName>
        <fullName evidence="4">Uncharacterized protein</fullName>
    </submittedName>
</protein>
<evidence type="ECO:0000256" key="1">
    <source>
        <dbReference type="ARBA" id="ARBA00004123"/>
    </source>
</evidence>
<evidence type="ECO:0000313" key="4">
    <source>
        <dbReference type="EMBL" id="SZX62061.1"/>
    </source>
</evidence>
<dbReference type="InterPro" id="IPR000465">
    <property type="entry name" value="XPA/RAD14"/>
</dbReference>
<dbReference type="EMBL" id="FNXT01000198">
    <property type="protein sequence ID" value="SZX62061.1"/>
    <property type="molecule type" value="Genomic_DNA"/>
</dbReference>
<dbReference type="GO" id="GO:1901255">
    <property type="term" value="P:nucleotide-excision repair involved in interstrand cross-link repair"/>
    <property type="evidence" value="ECO:0007669"/>
    <property type="project" value="TreeGrafter"/>
</dbReference>
<dbReference type="PANTHER" id="PTHR10142:SF0">
    <property type="entry name" value="DNA REPAIR PROTEIN COMPLEMENTING XP-A CELLS"/>
    <property type="match status" value="1"/>
</dbReference>
<evidence type="ECO:0000256" key="3">
    <source>
        <dbReference type="ARBA" id="ARBA00023242"/>
    </source>
</evidence>
<dbReference type="InterPro" id="IPR022656">
    <property type="entry name" value="XPA_C"/>
</dbReference>
<dbReference type="AlphaFoldDB" id="A0A383VA47"/>
<sequence>MASCCHCRSQSIVQDYEQAFGVAVCSACRKYEPTISKSNAKSTYLLSDADLARLGHLERQNPRHKEFSAMKMLLVSQVEEVAVQKHGSLAAVAEEKQRRVKDKIEGRVRRRAAEVQAAAVAQQVAARVAAAVGRHSAQPAGQQAQEEDFVDPETGKRQKRFAPEYAAADVEEF</sequence>
<evidence type="ECO:0000313" key="5">
    <source>
        <dbReference type="Proteomes" id="UP000256970"/>
    </source>
</evidence>
<dbReference type="InterPro" id="IPR037129">
    <property type="entry name" value="XPA_sf"/>
</dbReference>
<dbReference type="InterPro" id="IPR009061">
    <property type="entry name" value="DNA-bd_dom_put_sf"/>
</dbReference>
<dbReference type="PANTHER" id="PTHR10142">
    <property type="entry name" value="DNA REPAIR PROTEIN COMPLEMENTING XP-A CELLS"/>
    <property type="match status" value="1"/>
</dbReference>
<dbReference type="GO" id="GO:0070914">
    <property type="term" value="P:UV-damage excision repair"/>
    <property type="evidence" value="ECO:0007669"/>
    <property type="project" value="TreeGrafter"/>
</dbReference>
<dbReference type="Pfam" id="PF05181">
    <property type="entry name" value="XPA_C"/>
    <property type="match status" value="1"/>
</dbReference>